<evidence type="ECO:0000259" key="1">
    <source>
        <dbReference type="Pfam" id="PF01323"/>
    </source>
</evidence>
<dbReference type="InterPro" id="IPR001853">
    <property type="entry name" value="DSBA-like_thioredoxin_dom"/>
</dbReference>
<dbReference type="Proteomes" id="UP000323439">
    <property type="component" value="Unassembled WGS sequence"/>
</dbReference>
<dbReference type="CDD" id="cd03024">
    <property type="entry name" value="DsbA_FrnE"/>
    <property type="match status" value="1"/>
</dbReference>
<organism evidence="2 3">
    <name type="scientific">Methanobrevibacter millerae</name>
    <dbReference type="NCBI Taxonomy" id="230361"/>
    <lineage>
        <taxon>Archaea</taxon>
        <taxon>Methanobacteriati</taxon>
        <taxon>Methanobacteriota</taxon>
        <taxon>Methanomada group</taxon>
        <taxon>Methanobacteria</taxon>
        <taxon>Methanobacteriales</taxon>
        <taxon>Methanobacteriaceae</taxon>
        <taxon>Methanobrevibacter</taxon>
    </lineage>
</organism>
<evidence type="ECO:0000313" key="2">
    <source>
        <dbReference type="EMBL" id="SDA51989.1"/>
    </source>
</evidence>
<dbReference type="InterPro" id="IPR036249">
    <property type="entry name" value="Thioredoxin-like_sf"/>
</dbReference>
<dbReference type="Pfam" id="PF01323">
    <property type="entry name" value="DSBA"/>
    <property type="match status" value="1"/>
</dbReference>
<gene>
    <name evidence="2" type="ORF">SAMN02910315_01071</name>
</gene>
<reference evidence="2 3" key="1">
    <citation type="submission" date="2016-10" db="EMBL/GenBank/DDBJ databases">
        <authorList>
            <person name="Varghese N."/>
            <person name="Submissions S."/>
        </authorList>
    </citation>
    <scope>NUCLEOTIDE SEQUENCE [LARGE SCALE GENOMIC DNA]</scope>
    <source>
        <strain evidence="2 3">DSM 16643</strain>
    </source>
</reference>
<name>A0A1G5W1K8_9EURY</name>
<dbReference type="SUPFAM" id="SSF52833">
    <property type="entry name" value="Thioredoxin-like"/>
    <property type="match status" value="1"/>
</dbReference>
<dbReference type="GO" id="GO:0016491">
    <property type="term" value="F:oxidoreductase activity"/>
    <property type="evidence" value="ECO:0007669"/>
    <property type="project" value="InterPro"/>
</dbReference>
<dbReference type="Gene3D" id="3.40.30.10">
    <property type="entry name" value="Glutaredoxin"/>
    <property type="match status" value="1"/>
</dbReference>
<sequence>MILMKIIYIIDFNCPYSYIGLERLKKAVKNLDIDCEWEFKPFELEPTAGKRPDKSTSQRYGEKYGLTDEEASEMISEIEEIALEDGLKVNYRDMPLTSSKDALRLCKFAQNMHPEITLKLAEAIFHARMCENENITDIKVLTRIAVSCGLDEGEAKRILENNYYNIEVYLDQEEALTHQITSTPYFIIDYGQERLYIPGVFSYGEFETALKDILSGEINDKTFLDYSDLEKLQG</sequence>
<dbReference type="PANTHER" id="PTHR13887">
    <property type="entry name" value="GLUTATHIONE S-TRANSFERASE KAPPA"/>
    <property type="match status" value="1"/>
</dbReference>
<proteinExistence type="predicted"/>
<accession>A0A1G5W1K8</accession>
<protein>
    <submittedName>
        <fullName evidence="2">DSBA-like thioredoxin domain-containing protein</fullName>
    </submittedName>
</protein>
<dbReference type="PANTHER" id="PTHR13887:SF41">
    <property type="entry name" value="THIOREDOXIN SUPERFAMILY PROTEIN"/>
    <property type="match status" value="1"/>
</dbReference>
<feature type="domain" description="DSBA-like thioredoxin" evidence="1">
    <location>
        <begin position="9"/>
        <end position="210"/>
    </location>
</feature>
<evidence type="ECO:0000313" key="3">
    <source>
        <dbReference type="Proteomes" id="UP000323439"/>
    </source>
</evidence>
<dbReference type="AlphaFoldDB" id="A0A1G5W1K8"/>
<dbReference type="EMBL" id="FMXB01000007">
    <property type="protein sequence ID" value="SDA51989.1"/>
    <property type="molecule type" value="Genomic_DNA"/>
</dbReference>
<keyword evidence="3" id="KW-1185">Reference proteome</keyword>